<dbReference type="InterPro" id="IPR005538">
    <property type="entry name" value="LrgA/CidA"/>
</dbReference>
<dbReference type="RefSeq" id="WP_206253756.1">
    <property type="nucleotide sequence ID" value="NZ_CP071060.1"/>
</dbReference>
<evidence type="ECO:0000256" key="5">
    <source>
        <dbReference type="ARBA" id="ARBA00023136"/>
    </source>
</evidence>
<keyword evidence="4 6" id="KW-1133">Transmembrane helix</keyword>
<dbReference type="PANTHER" id="PTHR33931">
    <property type="entry name" value="HOLIN-LIKE PROTEIN CIDA-RELATED"/>
    <property type="match status" value="1"/>
</dbReference>
<evidence type="ECO:0000313" key="7">
    <source>
        <dbReference type="EMBL" id="QSI75929.1"/>
    </source>
</evidence>
<proteinExistence type="predicted"/>
<keyword evidence="2" id="KW-1003">Cell membrane</keyword>
<keyword evidence="8" id="KW-1185">Reference proteome</keyword>
<sequence length="120" mass="13053">MLEGLLALLVFQLVGEGLARLLHLPIPGPVLGLLGLFAVLRARPHWIERLRPTAEMLHGHLALLFVPAGVGVVMFLPRLRAEWLPIVVALLVSTSVGLVVTAWVAHRLAPEPESPQEDES</sequence>
<evidence type="ECO:0000256" key="4">
    <source>
        <dbReference type="ARBA" id="ARBA00022989"/>
    </source>
</evidence>
<name>A0ABX7M3F5_9RHOO</name>
<protein>
    <submittedName>
        <fullName evidence="7">CidA/LrgA family protein</fullName>
    </submittedName>
</protein>
<comment type="subcellular location">
    <subcellularLocation>
        <location evidence="1">Cell membrane</location>
        <topology evidence="1">Multi-pass membrane protein</topology>
    </subcellularLocation>
</comment>
<dbReference type="PANTHER" id="PTHR33931:SF2">
    <property type="entry name" value="HOLIN-LIKE PROTEIN CIDA"/>
    <property type="match status" value="1"/>
</dbReference>
<accession>A0ABX7M3F5</accession>
<keyword evidence="3 6" id="KW-0812">Transmembrane</keyword>
<evidence type="ECO:0000313" key="8">
    <source>
        <dbReference type="Proteomes" id="UP000663570"/>
    </source>
</evidence>
<dbReference type="Proteomes" id="UP000663570">
    <property type="component" value="Chromosome"/>
</dbReference>
<evidence type="ECO:0000256" key="2">
    <source>
        <dbReference type="ARBA" id="ARBA00022475"/>
    </source>
</evidence>
<evidence type="ECO:0000256" key="1">
    <source>
        <dbReference type="ARBA" id="ARBA00004651"/>
    </source>
</evidence>
<dbReference type="Pfam" id="PF03788">
    <property type="entry name" value="LrgA"/>
    <property type="match status" value="1"/>
</dbReference>
<dbReference type="EMBL" id="CP071060">
    <property type="protein sequence ID" value="QSI75929.1"/>
    <property type="molecule type" value="Genomic_DNA"/>
</dbReference>
<evidence type="ECO:0000256" key="3">
    <source>
        <dbReference type="ARBA" id="ARBA00022692"/>
    </source>
</evidence>
<organism evidence="7 8">
    <name type="scientific">Niveibacterium microcysteis</name>
    <dbReference type="NCBI Taxonomy" id="2811415"/>
    <lineage>
        <taxon>Bacteria</taxon>
        <taxon>Pseudomonadati</taxon>
        <taxon>Pseudomonadota</taxon>
        <taxon>Betaproteobacteria</taxon>
        <taxon>Rhodocyclales</taxon>
        <taxon>Rhodocyclaceae</taxon>
        <taxon>Niveibacterium</taxon>
    </lineage>
</organism>
<reference evidence="7 8" key="1">
    <citation type="submission" date="2021-02" db="EMBL/GenBank/DDBJ databases">
        <title>Niveibacterium changnyeongensis HC41.</title>
        <authorList>
            <person name="Kang M."/>
        </authorList>
    </citation>
    <scope>NUCLEOTIDE SEQUENCE [LARGE SCALE GENOMIC DNA]</scope>
    <source>
        <strain evidence="7 8">HC41</strain>
    </source>
</reference>
<evidence type="ECO:0000256" key="6">
    <source>
        <dbReference type="SAM" id="Phobius"/>
    </source>
</evidence>
<feature type="transmembrane region" description="Helical" evidence="6">
    <location>
        <begin position="56"/>
        <end position="76"/>
    </location>
</feature>
<feature type="transmembrane region" description="Helical" evidence="6">
    <location>
        <begin position="83"/>
        <end position="105"/>
    </location>
</feature>
<gene>
    <name evidence="7" type="ORF">JY500_15785</name>
</gene>
<keyword evidence="5 6" id="KW-0472">Membrane</keyword>